<keyword evidence="5" id="KW-0347">Helicase</keyword>
<evidence type="ECO:0000256" key="1">
    <source>
        <dbReference type="ARBA" id="ARBA00022722"/>
    </source>
</evidence>
<reference evidence="11 12" key="1">
    <citation type="submission" date="2017-07" db="EMBL/GenBank/DDBJ databases">
        <title>Paenibacillus herberti R33 genome sequencing and assembly.</title>
        <authorList>
            <person name="Su W."/>
        </authorList>
    </citation>
    <scope>NUCLEOTIDE SEQUENCE [LARGE SCALE GENOMIC DNA]</scope>
    <source>
        <strain evidence="11 12">R33</strain>
    </source>
</reference>
<name>A0A229NVF7_9BACL</name>
<keyword evidence="9" id="KW-0234">DNA repair</keyword>
<evidence type="ECO:0000313" key="12">
    <source>
        <dbReference type="Proteomes" id="UP000215145"/>
    </source>
</evidence>
<dbReference type="Proteomes" id="UP000215145">
    <property type="component" value="Unassembled WGS sequence"/>
</dbReference>
<evidence type="ECO:0000313" key="11">
    <source>
        <dbReference type="EMBL" id="OXM13903.1"/>
    </source>
</evidence>
<dbReference type="InterPro" id="IPR011335">
    <property type="entry name" value="Restrct_endonuc-II-like"/>
</dbReference>
<dbReference type="GO" id="GO:0004527">
    <property type="term" value="F:exonuclease activity"/>
    <property type="evidence" value="ECO:0007669"/>
    <property type="project" value="UniProtKB-KW"/>
</dbReference>
<dbReference type="EMBL" id="NMUQ01000002">
    <property type="protein sequence ID" value="OXM13903.1"/>
    <property type="molecule type" value="Genomic_DNA"/>
</dbReference>
<dbReference type="GO" id="GO:0003677">
    <property type="term" value="F:DNA binding"/>
    <property type="evidence" value="ECO:0007669"/>
    <property type="project" value="UniProtKB-KW"/>
</dbReference>
<dbReference type="RefSeq" id="WP_089524728.1">
    <property type="nucleotide sequence ID" value="NZ_NMUQ01000002.1"/>
</dbReference>
<dbReference type="Gene3D" id="3.40.50.300">
    <property type="entry name" value="P-loop containing nucleotide triphosphate hydrolases"/>
    <property type="match status" value="1"/>
</dbReference>
<dbReference type="GO" id="GO:0005524">
    <property type="term" value="F:ATP binding"/>
    <property type="evidence" value="ECO:0007669"/>
    <property type="project" value="UniProtKB-KW"/>
</dbReference>
<keyword evidence="4" id="KW-0378">Hydrolase</keyword>
<keyword evidence="8" id="KW-0238">DNA-binding</keyword>
<evidence type="ECO:0000256" key="4">
    <source>
        <dbReference type="ARBA" id="ARBA00022801"/>
    </source>
</evidence>
<evidence type="ECO:0000256" key="5">
    <source>
        <dbReference type="ARBA" id="ARBA00022806"/>
    </source>
</evidence>
<evidence type="ECO:0000256" key="6">
    <source>
        <dbReference type="ARBA" id="ARBA00022839"/>
    </source>
</evidence>
<accession>A0A229NVF7</accession>
<keyword evidence="12" id="KW-1185">Reference proteome</keyword>
<keyword evidence="2" id="KW-0547">Nucleotide-binding</keyword>
<gene>
    <name evidence="11" type="ORF">CGZ75_12890</name>
</gene>
<keyword evidence="1" id="KW-0540">Nuclease</keyword>
<feature type="domain" description="PD-(D/E)XK endonuclease-like" evidence="10">
    <location>
        <begin position="710"/>
        <end position="986"/>
    </location>
</feature>
<dbReference type="Gene3D" id="3.90.320.10">
    <property type="match status" value="1"/>
</dbReference>
<evidence type="ECO:0000256" key="7">
    <source>
        <dbReference type="ARBA" id="ARBA00022840"/>
    </source>
</evidence>
<dbReference type="GO" id="GO:0004386">
    <property type="term" value="F:helicase activity"/>
    <property type="evidence" value="ECO:0007669"/>
    <property type="project" value="UniProtKB-KW"/>
</dbReference>
<organism evidence="11 12">
    <name type="scientific">Paenibacillus herberti</name>
    <dbReference type="NCBI Taxonomy" id="1619309"/>
    <lineage>
        <taxon>Bacteria</taxon>
        <taxon>Bacillati</taxon>
        <taxon>Bacillota</taxon>
        <taxon>Bacilli</taxon>
        <taxon>Bacillales</taxon>
        <taxon>Paenibacillaceae</taxon>
        <taxon>Paenibacillus</taxon>
    </lineage>
</organism>
<keyword evidence="7" id="KW-0067">ATP-binding</keyword>
<evidence type="ECO:0000259" key="10">
    <source>
        <dbReference type="Pfam" id="PF12705"/>
    </source>
</evidence>
<protein>
    <recommendedName>
        <fullName evidence="10">PD-(D/E)XK endonuclease-like domain-containing protein</fullName>
    </recommendedName>
</protein>
<dbReference type="AlphaFoldDB" id="A0A229NVF7"/>
<keyword evidence="3" id="KW-0227">DNA damage</keyword>
<comment type="caution">
    <text evidence="11">The sequence shown here is derived from an EMBL/GenBank/DDBJ whole genome shotgun (WGS) entry which is preliminary data.</text>
</comment>
<dbReference type="InterPro" id="IPR011604">
    <property type="entry name" value="PDDEXK-like_dom_sf"/>
</dbReference>
<dbReference type="SUPFAM" id="SSF52540">
    <property type="entry name" value="P-loop containing nucleoside triphosphate hydrolases"/>
    <property type="match status" value="1"/>
</dbReference>
<keyword evidence="6" id="KW-0269">Exonuclease</keyword>
<sequence>MDDGWSRQLFELARRDPFRRKIVLAERFQQGEQWLARAAAECGPMLGMEVETLRSAVTKLARPALATSGVRLLSNGETFWIVQRLMFLMAEEEAEPYVSRELLSRGIVHVFHEAITELRMAGIPSSELQPESFVDARKGRYVQGLLVRYEQALREGGMSDFARLLELLPELEGQGSTELYIVPSLHALTPVERRMLECVAGGSVIVLRSGEVFPATAAGIGADGLEMFRAAGKLAEAREALRRLIGAEIPLDRAEMIVPPDSGYEGAVQSLCAALGIPATYSAGRSVSHARVGRAARAYLDWVGNGYETESLLQALRHGSITFRAWSEELFSGELIRALEGSGVGWSRERYALLAEAGEASAAVEAGGQPSEPRRVLAAVFRDLFAALPDPRLESWTPLTVLRGLNAFLAACAPPTCEEDIAVLAELKQRQTSLEGMELPAVPEVQALFYVSDMVQGIRVGSSGPQSGKLHVSTLQDGGETGRPHVFVLGMSDSFWSASIRQDPVLLDAERARIGGLPLSSELAERRQRERALRFVRIEGRLTLSYCCYDHAEQKETAPAYELLQVARIWSNQPELDLAGLEGLLGQPTGYEASIPDAEAGVLSSAGQASGFSQAEPSISEDEWTIAGTPSTSKPSSLPLDASDRWLQRLSAGSGGRLRGGMTTLARSYPFASARLQAAQCISSAQLSEYEGMLSSTRFAVRYGTAAEGHLSVTQLERYADCPKKFFFSTVLKIRDKDVTVYDRARWLDAAQRGNLLHRLYQLYLVELADRAGSGPLQHDEALLSTITEEMLKEYEAFVPSPSPSILQKESEAIRRDAAVFYQCERRREGQGRPKFFELELGQDGEPLEVVLASGLTMRVKGFIDRIDELAPHRYKIYDYKTGSPRKYDENGYFANGRQLQHALYAVAVEQHLRRSGIDPEARVMESAYYFPTERGRGEEILRLQNRREELAELTGYLLSSIEGGAFPAVPADERACGWCDYRTVCGNEAELAREKRQNPENETMIRFLKEAEKYA</sequence>
<dbReference type="InterPro" id="IPR038726">
    <property type="entry name" value="PDDEXK_AddAB-type"/>
</dbReference>
<dbReference type="SUPFAM" id="SSF52980">
    <property type="entry name" value="Restriction endonuclease-like"/>
    <property type="match status" value="1"/>
</dbReference>
<dbReference type="InterPro" id="IPR027417">
    <property type="entry name" value="P-loop_NTPase"/>
</dbReference>
<dbReference type="Pfam" id="PF12705">
    <property type="entry name" value="PDDEXK_1"/>
    <property type="match status" value="1"/>
</dbReference>
<dbReference type="OrthoDB" id="9758506at2"/>
<proteinExistence type="predicted"/>
<dbReference type="GO" id="GO:0006281">
    <property type="term" value="P:DNA repair"/>
    <property type="evidence" value="ECO:0007669"/>
    <property type="project" value="UniProtKB-KW"/>
</dbReference>
<evidence type="ECO:0000256" key="3">
    <source>
        <dbReference type="ARBA" id="ARBA00022763"/>
    </source>
</evidence>
<evidence type="ECO:0000256" key="8">
    <source>
        <dbReference type="ARBA" id="ARBA00023125"/>
    </source>
</evidence>
<evidence type="ECO:0000256" key="2">
    <source>
        <dbReference type="ARBA" id="ARBA00022741"/>
    </source>
</evidence>
<evidence type="ECO:0000256" key="9">
    <source>
        <dbReference type="ARBA" id="ARBA00023204"/>
    </source>
</evidence>